<dbReference type="SUPFAM" id="SSF81321">
    <property type="entry name" value="Family A G protein-coupled receptor-like"/>
    <property type="match status" value="1"/>
</dbReference>
<dbReference type="GO" id="GO:0005886">
    <property type="term" value="C:plasma membrane"/>
    <property type="evidence" value="ECO:0007669"/>
    <property type="project" value="UniProtKB-SubCell"/>
</dbReference>
<dbReference type="Proteomes" id="UP000515163">
    <property type="component" value="Unplaced"/>
</dbReference>
<feature type="transmembrane region" description="Helical" evidence="10">
    <location>
        <begin position="60"/>
        <end position="82"/>
    </location>
</feature>
<dbReference type="GO" id="GO:0045202">
    <property type="term" value="C:synapse"/>
    <property type="evidence" value="ECO:0007669"/>
    <property type="project" value="GOC"/>
</dbReference>
<dbReference type="InterPro" id="IPR017452">
    <property type="entry name" value="GPCR_Rhodpsn_7TM"/>
</dbReference>
<dbReference type="GO" id="GO:0030594">
    <property type="term" value="F:neurotransmitter receptor activity"/>
    <property type="evidence" value="ECO:0007669"/>
    <property type="project" value="TreeGrafter"/>
</dbReference>
<feature type="transmembrane region" description="Helical" evidence="10">
    <location>
        <begin position="167"/>
        <end position="188"/>
    </location>
</feature>
<dbReference type="RefSeq" id="XP_031570993.1">
    <property type="nucleotide sequence ID" value="XM_031715133.1"/>
</dbReference>
<reference evidence="13 14" key="1">
    <citation type="submission" date="2025-04" db="UniProtKB">
        <authorList>
            <consortium name="RefSeq"/>
        </authorList>
    </citation>
    <scope>IDENTIFICATION</scope>
    <source>
        <tissue evidence="13 14">Tentacle</tissue>
    </source>
</reference>
<dbReference type="PANTHER" id="PTHR24247">
    <property type="entry name" value="5-HYDROXYTRYPTAMINE RECEPTOR"/>
    <property type="match status" value="1"/>
</dbReference>
<dbReference type="PROSITE" id="PS00237">
    <property type="entry name" value="G_PROTEIN_RECEP_F1_1"/>
    <property type="match status" value="1"/>
</dbReference>
<evidence type="ECO:0000313" key="18">
    <source>
        <dbReference type="RefSeq" id="XP_031570998.1"/>
    </source>
</evidence>
<dbReference type="RefSeq" id="XP_031570998.1">
    <property type="nucleotide sequence ID" value="XM_031715138.1"/>
</dbReference>
<keyword evidence="3 9" id="KW-0812">Transmembrane</keyword>
<evidence type="ECO:0000313" key="14">
    <source>
        <dbReference type="RefSeq" id="XP_031570993.1"/>
    </source>
</evidence>
<evidence type="ECO:0000313" key="13">
    <source>
        <dbReference type="RefSeq" id="XP_031570992.1"/>
    </source>
</evidence>
<keyword evidence="4 10" id="KW-1133">Transmembrane helix</keyword>
<comment type="similarity">
    <text evidence="9">Belongs to the G-protein coupled receptor 1 family.</text>
</comment>
<dbReference type="RefSeq" id="XP_031570997.1">
    <property type="nucleotide sequence ID" value="XM_031715137.1"/>
</dbReference>
<keyword evidence="6 10" id="KW-0472">Membrane</keyword>
<accession>A0A6P8IVJ1</accession>
<sequence>MNSTTGMMHATERSQLEETFAVLITAMLMPLILVGNLLVMTSYKINHRLRTRTYTFLVNLAVSDLIVGGINIPLWLSCIINYDRCSSYKTFVKIFKIFDLFGAYASIFHLTAISIERYIAVVRPYSFQQLRQKSFYIVSVFAWSLSLLMASLSWFSASHFNLKIYNVAIFLLGFALPAAIVVSMYFGIFKAAKSLALRTPVFPQNGRKNQMIMREDRKVAVTVAVISGLFIIAWLPFFILSIIAAFCFECFPANATDTLRIVTSVKWLHYSNSMVNPIVYALRDEEMRNTFKKILKIKTCYGQLRNRSRKHSEKIISELRSLGKHSSPEEMDGEK</sequence>
<dbReference type="KEGG" id="aten:116305262"/>
<evidence type="ECO:0000259" key="11">
    <source>
        <dbReference type="PROSITE" id="PS50262"/>
    </source>
</evidence>
<evidence type="ECO:0000256" key="8">
    <source>
        <dbReference type="ARBA" id="ARBA00023224"/>
    </source>
</evidence>
<evidence type="ECO:0000256" key="6">
    <source>
        <dbReference type="ARBA" id="ARBA00023136"/>
    </source>
</evidence>
<dbReference type="OrthoDB" id="5957871at2759"/>
<evidence type="ECO:0000313" key="15">
    <source>
        <dbReference type="RefSeq" id="XP_031570995.1"/>
    </source>
</evidence>
<dbReference type="RefSeq" id="XP_031570992.1">
    <property type="nucleotide sequence ID" value="XM_031715132.1"/>
</dbReference>
<gene>
    <name evidence="13 14 15 16 17 18" type="primary">LOC116305262</name>
</gene>
<evidence type="ECO:0000313" key="12">
    <source>
        <dbReference type="Proteomes" id="UP000515163"/>
    </source>
</evidence>
<keyword evidence="5 9" id="KW-0297">G-protein coupled receptor</keyword>
<organism evidence="12 17">
    <name type="scientific">Actinia tenebrosa</name>
    <name type="common">Australian red waratah sea anemone</name>
    <dbReference type="NCBI Taxonomy" id="6105"/>
    <lineage>
        <taxon>Eukaryota</taxon>
        <taxon>Metazoa</taxon>
        <taxon>Cnidaria</taxon>
        <taxon>Anthozoa</taxon>
        <taxon>Hexacorallia</taxon>
        <taxon>Actiniaria</taxon>
        <taxon>Actiniidae</taxon>
        <taxon>Actinia</taxon>
    </lineage>
</organism>
<evidence type="ECO:0000256" key="7">
    <source>
        <dbReference type="ARBA" id="ARBA00023170"/>
    </source>
</evidence>
<dbReference type="PRINTS" id="PR00237">
    <property type="entry name" value="GPCRRHODOPSN"/>
</dbReference>
<evidence type="ECO:0000313" key="16">
    <source>
        <dbReference type="RefSeq" id="XP_031570996.1"/>
    </source>
</evidence>
<dbReference type="RefSeq" id="XP_031570995.1">
    <property type="nucleotide sequence ID" value="XM_031715135.1"/>
</dbReference>
<evidence type="ECO:0000256" key="1">
    <source>
        <dbReference type="ARBA" id="ARBA00004651"/>
    </source>
</evidence>
<dbReference type="AlphaFoldDB" id="A0A6P8IVJ1"/>
<keyword evidence="2" id="KW-1003">Cell membrane</keyword>
<keyword evidence="8 9" id="KW-0807">Transducer</keyword>
<evidence type="ECO:0000256" key="4">
    <source>
        <dbReference type="ARBA" id="ARBA00022989"/>
    </source>
</evidence>
<evidence type="ECO:0000256" key="9">
    <source>
        <dbReference type="RuleBase" id="RU000688"/>
    </source>
</evidence>
<protein>
    <submittedName>
        <fullName evidence="13 14">Muscarinic acetylcholine receptor M3-like</fullName>
    </submittedName>
</protein>
<evidence type="ECO:0000256" key="2">
    <source>
        <dbReference type="ARBA" id="ARBA00022475"/>
    </source>
</evidence>
<evidence type="ECO:0000256" key="3">
    <source>
        <dbReference type="ARBA" id="ARBA00022692"/>
    </source>
</evidence>
<dbReference type="PANTHER" id="PTHR24247:SF202">
    <property type="entry name" value="5-HYDROXYTRYPTAMINE RECEPTOR 1"/>
    <property type="match status" value="1"/>
</dbReference>
<name>A0A6P8IVJ1_ACTTE</name>
<dbReference type="RefSeq" id="XP_031570996.1">
    <property type="nucleotide sequence ID" value="XM_031715136.1"/>
</dbReference>
<evidence type="ECO:0000256" key="5">
    <source>
        <dbReference type="ARBA" id="ARBA00023040"/>
    </source>
</evidence>
<feature type="domain" description="G-protein coupled receptors family 1 profile" evidence="11">
    <location>
        <begin position="35"/>
        <end position="280"/>
    </location>
</feature>
<dbReference type="GO" id="GO:0007187">
    <property type="term" value="P:G protein-coupled receptor signaling pathway, coupled to cyclic nucleotide second messenger"/>
    <property type="evidence" value="ECO:0007669"/>
    <property type="project" value="TreeGrafter"/>
</dbReference>
<keyword evidence="12" id="KW-1185">Reference proteome</keyword>
<dbReference type="PROSITE" id="PS50262">
    <property type="entry name" value="G_PROTEIN_RECEP_F1_2"/>
    <property type="match status" value="1"/>
</dbReference>
<feature type="transmembrane region" description="Helical" evidence="10">
    <location>
        <begin position="219"/>
        <end position="246"/>
    </location>
</feature>
<dbReference type="GO" id="GO:0030425">
    <property type="term" value="C:dendrite"/>
    <property type="evidence" value="ECO:0007669"/>
    <property type="project" value="TreeGrafter"/>
</dbReference>
<dbReference type="GO" id="GO:0007268">
    <property type="term" value="P:chemical synaptic transmission"/>
    <property type="evidence" value="ECO:0007669"/>
    <property type="project" value="TreeGrafter"/>
</dbReference>
<dbReference type="GO" id="GO:0004993">
    <property type="term" value="F:G protein-coupled serotonin receptor activity"/>
    <property type="evidence" value="ECO:0007669"/>
    <property type="project" value="TreeGrafter"/>
</dbReference>
<dbReference type="GeneID" id="116305262"/>
<dbReference type="Pfam" id="PF00001">
    <property type="entry name" value="7tm_1"/>
    <property type="match status" value="1"/>
</dbReference>
<comment type="subcellular location">
    <subcellularLocation>
        <location evidence="1">Cell membrane</location>
        <topology evidence="1">Multi-pass membrane protein</topology>
    </subcellularLocation>
</comment>
<evidence type="ECO:0000256" key="10">
    <source>
        <dbReference type="SAM" id="Phobius"/>
    </source>
</evidence>
<feature type="transmembrane region" description="Helical" evidence="10">
    <location>
        <begin position="135"/>
        <end position="155"/>
    </location>
</feature>
<feature type="transmembrane region" description="Helical" evidence="10">
    <location>
        <begin position="94"/>
        <end position="115"/>
    </location>
</feature>
<feature type="transmembrane region" description="Helical" evidence="10">
    <location>
        <begin position="20"/>
        <end position="39"/>
    </location>
</feature>
<evidence type="ECO:0000313" key="17">
    <source>
        <dbReference type="RefSeq" id="XP_031570997.1"/>
    </source>
</evidence>
<dbReference type="InterPro" id="IPR000276">
    <property type="entry name" value="GPCR_Rhodpsn"/>
</dbReference>
<dbReference type="Gene3D" id="1.20.1070.10">
    <property type="entry name" value="Rhodopsin 7-helix transmembrane proteins"/>
    <property type="match status" value="1"/>
</dbReference>
<proteinExistence type="inferred from homology"/>
<keyword evidence="7 9" id="KW-0675">Receptor</keyword>